<dbReference type="CDD" id="cd05269">
    <property type="entry name" value="TMR_SDR_a"/>
    <property type="match status" value="1"/>
</dbReference>
<dbReference type="EMBL" id="BMFP01000001">
    <property type="protein sequence ID" value="GGG02917.1"/>
    <property type="molecule type" value="Genomic_DNA"/>
</dbReference>
<dbReference type="Proteomes" id="UP000634043">
    <property type="component" value="Unassembled WGS sequence"/>
</dbReference>
<dbReference type="PANTHER" id="PTHR47129:SF1">
    <property type="entry name" value="NMRA-LIKE DOMAIN-CONTAINING PROTEIN"/>
    <property type="match status" value="1"/>
</dbReference>
<feature type="domain" description="NAD(P)-binding" evidence="1">
    <location>
        <begin position="7"/>
        <end position="182"/>
    </location>
</feature>
<dbReference type="SUPFAM" id="SSF51735">
    <property type="entry name" value="NAD(P)-binding Rossmann-fold domains"/>
    <property type="match status" value="1"/>
</dbReference>
<evidence type="ECO:0000313" key="2">
    <source>
        <dbReference type="EMBL" id="GGG02917.1"/>
    </source>
</evidence>
<reference evidence="3" key="1">
    <citation type="journal article" date="2019" name="Int. J. Syst. Evol. Microbiol.">
        <title>The Global Catalogue of Microorganisms (GCM) 10K type strain sequencing project: providing services to taxonomists for standard genome sequencing and annotation.</title>
        <authorList>
            <consortium name="The Broad Institute Genomics Platform"/>
            <consortium name="The Broad Institute Genome Sequencing Center for Infectious Disease"/>
            <person name="Wu L."/>
            <person name="Ma J."/>
        </authorList>
    </citation>
    <scope>NUCLEOTIDE SEQUENCE [LARGE SCALE GENOMIC DNA]</scope>
    <source>
        <strain evidence="3">CGMCC 1.12749</strain>
    </source>
</reference>
<organism evidence="2 3">
    <name type="scientific">Pontibacter amylolyticus</name>
    <dbReference type="NCBI Taxonomy" id="1424080"/>
    <lineage>
        <taxon>Bacteria</taxon>
        <taxon>Pseudomonadati</taxon>
        <taxon>Bacteroidota</taxon>
        <taxon>Cytophagia</taxon>
        <taxon>Cytophagales</taxon>
        <taxon>Hymenobacteraceae</taxon>
        <taxon>Pontibacter</taxon>
    </lineage>
</organism>
<proteinExistence type="predicted"/>
<evidence type="ECO:0000259" key="1">
    <source>
        <dbReference type="Pfam" id="PF13460"/>
    </source>
</evidence>
<protein>
    <submittedName>
        <fullName evidence="2">NAD(P)-dependent oxidoreductase</fullName>
    </submittedName>
</protein>
<sequence length="287" mass="30590">MKIGITGATGHLGRLVVAKMKERAAADDLVALVRSPQKAADLGIEAREADYDKPETLQRALQGIDTLLLISGSEVGKRARQHQHIIDAARQNGVQRIVYTSVLHADNTSVSLATEHRATEQALKDSGIPHTFLRNGWYTENYTASIPGALAGGAVIGSAGEGKISAATREDYADAAVAVLTSEGHEGKVYELAGDEAFTLKEYAAELSRQTGRDIPYKNLPEAEYAAAMAGFGIPEEMARAIAGWDVSVSKGDLFDDSRQLSKLIGRPTTPLSVAIEEALQYTSKAG</sequence>
<dbReference type="Gene3D" id="3.40.50.720">
    <property type="entry name" value="NAD(P)-binding Rossmann-like Domain"/>
    <property type="match status" value="1"/>
</dbReference>
<dbReference type="PANTHER" id="PTHR47129">
    <property type="entry name" value="QUINONE OXIDOREDUCTASE 2"/>
    <property type="match status" value="1"/>
</dbReference>
<dbReference type="Pfam" id="PF13460">
    <property type="entry name" value="NAD_binding_10"/>
    <property type="match status" value="1"/>
</dbReference>
<comment type="caution">
    <text evidence="2">The sequence shown here is derived from an EMBL/GenBank/DDBJ whole genome shotgun (WGS) entry which is preliminary data.</text>
</comment>
<dbReference type="InterPro" id="IPR052718">
    <property type="entry name" value="NmrA-type_oxidoreductase"/>
</dbReference>
<gene>
    <name evidence="2" type="ORF">GCM10011323_04690</name>
</gene>
<dbReference type="InterPro" id="IPR016040">
    <property type="entry name" value="NAD(P)-bd_dom"/>
</dbReference>
<dbReference type="Gene3D" id="3.90.25.10">
    <property type="entry name" value="UDP-galactose 4-epimerase, domain 1"/>
    <property type="match status" value="1"/>
</dbReference>
<name>A0ABQ1VXF9_9BACT</name>
<evidence type="ECO:0000313" key="3">
    <source>
        <dbReference type="Proteomes" id="UP000634043"/>
    </source>
</evidence>
<dbReference type="RefSeq" id="WP_188499895.1">
    <property type="nucleotide sequence ID" value="NZ_BMFP01000001.1"/>
</dbReference>
<dbReference type="InterPro" id="IPR036291">
    <property type="entry name" value="NAD(P)-bd_dom_sf"/>
</dbReference>
<accession>A0ABQ1VXF9</accession>
<keyword evidence="3" id="KW-1185">Reference proteome</keyword>